<name>A0A0D3I4H0_EMIH1</name>
<reference evidence="3" key="1">
    <citation type="journal article" date="2013" name="Nature">
        <title>Pan genome of the phytoplankton Emiliania underpins its global distribution.</title>
        <authorList>
            <person name="Read B.A."/>
            <person name="Kegel J."/>
            <person name="Klute M.J."/>
            <person name="Kuo A."/>
            <person name="Lefebvre S.C."/>
            <person name="Maumus F."/>
            <person name="Mayer C."/>
            <person name="Miller J."/>
            <person name="Monier A."/>
            <person name="Salamov A."/>
            <person name="Young J."/>
            <person name="Aguilar M."/>
            <person name="Claverie J.M."/>
            <person name="Frickenhaus S."/>
            <person name="Gonzalez K."/>
            <person name="Herman E.K."/>
            <person name="Lin Y.C."/>
            <person name="Napier J."/>
            <person name="Ogata H."/>
            <person name="Sarno A.F."/>
            <person name="Shmutz J."/>
            <person name="Schroeder D."/>
            <person name="de Vargas C."/>
            <person name="Verret F."/>
            <person name="von Dassow P."/>
            <person name="Valentin K."/>
            <person name="Van de Peer Y."/>
            <person name="Wheeler G."/>
            <person name="Dacks J.B."/>
            <person name="Delwiche C.F."/>
            <person name="Dyhrman S.T."/>
            <person name="Glockner G."/>
            <person name="John U."/>
            <person name="Richards T."/>
            <person name="Worden A.Z."/>
            <person name="Zhang X."/>
            <person name="Grigoriev I.V."/>
            <person name="Allen A.E."/>
            <person name="Bidle K."/>
            <person name="Borodovsky M."/>
            <person name="Bowler C."/>
            <person name="Brownlee C."/>
            <person name="Cock J.M."/>
            <person name="Elias M."/>
            <person name="Gladyshev V.N."/>
            <person name="Groth M."/>
            <person name="Guda C."/>
            <person name="Hadaegh A."/>
            <person name="Iglesias-Rodriguez M.D."/>
            <person name="Jenkins J."/>
            <person name="Jones B.M."/>
            <person name="Lawson T."/>
            <person name="Leese F."/>
            <person name="Lindquist E."/>
            <person name="Lobanov A."/>
            <person name="Lomsadze A."/>
            <person name="Malik S.B."/>
            <person name="Marsh M.E."/>
            <person name="Mackinder L."/>
            <person name="Mock T."/>
            <person name="Mueller-Roeber B."/>
            <person name="Pagarete A."/>
            <person name="Parker M."/>
            <person name="Probert I."/>
            <person name="Quesneville H."/>
            <person name="Raines C."/>
            <person name="Rensing S.A."/>
            <person name="Riano-Pachon D.M."/>
            <person name="Richier S."/>
            <person name="Rokitta S."/>
            <person name="Shiraiwa Y."/>
            <person name="Soanes D.M."/>
            <person name="van der Giezen M."/>
            <person name="Wahlund T.M."/>
            <person name="Williams B."/>
            <person name="Wilson W."/>
            <person name="Wolfe G."/>
            <person name="Wurch L.L."/>
        </authorList>
    </citation>
    <scope>NUCLEOTIDE SEQUENCE</scope>
</reference>
<dbReference type="SUPFAM" id="SSF51735">
    <property type="entry name" value="NAD(P)-binding Rossmann-fold domains"/>
    <property type="match status" value="1"/>
</dbReference>
<proteinExistence type="inferred from homology"/>
<organism evidence="2 3">
    <name type="scientific">Emiliania huxleyi (strain CCMP1516)</name>
    <dbReference type="NCBI Taxonomy" id="280463"/>
    <lineage>
        <taxon>Eukaryota</taxon>
        <taxon>Haptista</taxon>
        <taxon>Haptophyta</taxon>
        <taxon>Prymnesiophyceae</taxon>
        <taxon>Isochrysidales</taxon>
        <taxon>Noelaerhabdaceae</taxon>
        <taxon>Emiliania</taxon>
    </lineage>
</organism>
<dbReference type="Gene3D" id="3.30.1780.10">
    <property type="entry name" value="ornithine cyclodeaminase, domain 1"/>
    <property type="match status" value="1"/>
</dbReference>
<dbReference type="PANTHER" id="PTHR13812">
    <property type="entry name" value="KETIMINE REDUCTASE MU-CRYSTALLIN"/>
    <property type="match status" value="1"/>
</dbReference>
<dbReference type="EnsemblProtists" id="EOD06155">
    <property type="protein sequence ID" value="EOD06155"/>
    <property type="gene ID" value="EMIHUDRAFT_453525"/>
</dbReference>
<dbReference type="AlphaFoldDB" id="A0A0D3I4H0"/>
<sequence>MLARSRLPAALPLRRLLSTKAIPPPKLFDYATVTSHIHVSDAISAVEAAFGALARGKVDVPFPMHIGIDETASAGPGDCHIKGGYVSGESTWTVKLACVSFYKNVADGLPPGGGIFVVMNAKNGAPLAVIQENRFLTDVRTGAAGGISVKYLTKPTDKTVGFIGTGAIAKSMARATAAVRPGFTGFAYGADAEMAQSFCDEMRAELGCEFTAVGSAEELCASAKVVFTQTPGSATVLERSMLQPGSTVIASGSDQPTKQELPVDLLANCKYVCDLVGQVSKVGELRSALAAGAMTEADVYAELGQVVNGDKPGREGDEIIVCDLTGTGAQDAAIGQVAWEKLSKL</sequence>
<dbReference type="STRING" id="2903.R1CUZ0"/>
<dbReference type="InterPro" id="IPR003462">
    <property type="entry name" value="ODC_Mu_crystall"/>
</dbReference>
<evidence type="ECO:0000256" key="1">
    <source>
        <dbReference type="ARBA" id="ARBA00008903"/>
    </source>
</evidence>
<comment type="similarity">
    <text evidence="1">Belongs to the ornithine cyclodeaminase/mu-crystallin family.</text>
</comment>
<dbReference type="PaxDb" id="2903-EOD06155"/>
<dbReference type="PANTHER" id="PTHR13812:SF19">
    <property type="entry name" value="KETIMINE REDUCTASE MU-CRYSTALLIN"/>
    <property type="match status" value="1"/>
</dbReference>
<dbReference type="InterPro" id="IPR023401">
    <property type="entry name" value="ODC_N"/>
</dbReference>
<dbReference type="GO" id="GO:0005737">
    <property type="term" value="C:cytoplasm"/>
    <property type="evidence" value="ECO:0007669"/>
    <property type="project" value="TreeGrafter"/>
</dbReference>
<dbReference type="Pfam" id="PF02423">
    <property type="entry name" value="OCD_Mu_crystall"/>
    <property type="match status" value="1"/>
</dbReference>
<dbReference type="Proteomes" id="UP000013827">
    <property type="component" value="Unassembled WGS sequence"/>
</dbReference>
<evidence type="ECO:0000313" key="3">
    <source>
        <dbReference type="Proteomes" id="UP000013827"/>
    </source>
</evidence>
<evidence type="ECO:0000313" key="2">
    <source>
        <dbReference type="EnsemblProtists" id="EOD06155"/>
    </source>
</evidence>
<dbReference type="GeneID" id="17252260"/>
<reference evidence="2" key="2">
    <citation type="submission" date="2024-10" db="UniProtKB">
        <authorList>
            <consortium name="EnsemblProtists"/>
        </authorList>
    </citation>
    <scope>IDENTIFICATION</scope>
</reference>
<dbReference type="RefSeq" id="XP_005758584.1">
    <property type="nucleotide sequence ID" value="XM_005758527.1"/>
</dbReference>
<dbReference type="KEGG" id="ehx:EMIHUDRAFT_453525"/>
<dbReference type="OMA" id="GECQWAP"/>
<dbReference type="Gene3D" id="3.40.50.720">
    <property type="entry name" value="NAD(P)-binding Rossmann-like Domain"/>
    <property type="match status" value="1"/>
</dbReference>
<dbReference type="eggNOG" id="KOG3007">
    <property type="taxonomic scope" value="Eukaryota"/>
</dbReference>
<keyword evidence="3" id="KW-1185">Reference proteome</keyword>
<dbReference type="HOGENOM" id="CLU_042088_3_1_1"/>
<dbReference type="InterPro" id="IPR036291">
    <property type="entry name" value="NAD(P)-bd_dom_sf"/>
</dbReference>
<evidence type="ECO:0008006" key="4">
    <source>
        <dbReference type="Google" id="ProtNLM"/>
    </source>
</evidence>
<accession>A0A0D3I4H0</accession>
<protein>
    <recommendedName>
        <fullName evidence="4">Ornithine cyclodeaminase</fullName>
    </recommendedName>
</protein>
<dbReference type="PIRSF" id="PIRSF001439">
    <property type="entry name" value="CryM"/>
    <property type="match status" value="1"/>
</dbReference>